<gene>
    <name evidence="10" type="ORF">N866_11250</name>
</gene>
<sequence length="293" mass="28736">MTTTTPATPVGPRRAPRPGPPTASRARTAATRGTAFALAGVVVAVLAVVDLTLGTADVGALDLLRLVTDRDDEALAVLVASRLPRVLAALLVGAALGAAGAVLQSVARNPLASPDTLAVNAGGYLAVVAAAVLGLALPLPARGLLAFLGGLAAAALVLAVARAGATGPTRLVLAGSAVSLALGSVTMVLLLVFAQETTGLFAWGSGSVAQSGLRTVLQVGPVALLGVAALVALGRRLDLLALGDDAARSLGLDVRRTRVVVVVLAVVLAAAAVTVAGPIGFVGLAAPVLARML</sequence>
<dbReference type="AlphaFoldDB" id="A0A021VM38"/>
<comment type="similarity">
    <text evidence="2">Belongs to the binding-protein-dependent transport system permease family. FecCD subfamily.</text>
</comment>
<evidence type="ECO:0000256" key="8">
    <source>
        <dbReference type="SAM" id="MobiDB-lite"/>
    </source>
</evidence>
<dbReference type="GO" id="GO:0033214">
    <property type="term" value="P:siderophore-iron import into cell"/>
    <property type="evidence" value="ECO:0007669"/>
    <property type="project" value="TreeGrafter"/>
</dbReference>
<dbReference type="GO" id="GO:0005886">
    <property type="term" value="C:plasma membrane"/>
    <property type="evidence" value="ECO:0007669"/>
    <property type="project" value="UniProtKB-SubCell"/>
</dbReference>
<dbReference type="OrthoDB" id="9782305at2"/>
<feature type="transmembrane region" description="Helical" evidence="9">
    <location>
        <begin position="35"/>
        <end position="56"/>
    </location>
</feature>
<evidence type="ECO:0000256" key="5">
    <source>
        <dbReference type="ARBA" id="ARBA00022692"/>
    </source>
</evidence>
<dbReference type="SUPFAM" id="SSF81345">
    <property type="entry name" value="ABC transporter involved in vitamin B12 uptake, BtuC"/>
    <property type="match status" value="1"/>
</dbReference>
<dbReference type="RefSeq" id="WP_034228699.1">
    <property type="nucleotide sequence ID" value="NZ_AXCW01000317.1"/>
</dbReference>
<dbReference type="PANTHER" id="PTHR30472:SF37">
    <property type="entry name" value="FE(3+) DICITRATE TRANSPORT SYSTEM PERMEASE PROTEIN FECD-RELATED"/>
    <property type="match status" value="1"/>
</dbReference>
<feature type="non-terminal residue" evidence="10">
    <location>
        <position position="293"/>
    </location>
</feature>
<dbReference type="Gene3D" id="1.10.3470.10">
    <property type="entry name" value="ABC transporter involved in vitamin B12 uptake, BtuC"/>
    <property type="match status" value="1"/>
</dbReference>
<keyword evidence="4" id="KW-1003">Cell membrane</keyword>
<dbReference type="GO" id="GO:0022857">
    <property type="term" value="F:transmembrane transporter activity"/>
    <property type="evidence" value="ECO:0007669"/>
    <property type="project" value="InterPro"/>
</dbReference>
<proteinExistence type="inferred from homology"/>
<feature type="transmembrane region" description="Helical" evidence="9">
    <location>
        <begin position="143"/>
        <end position="164"/>
    </location>
</feature>
<feature type="region of interest" description="Disordered" evidence="8">
    <location>
        <begin position="1"/>
        <end position="27"/>
    </location>
</feature>
<reference evidence="10 11" key="1">
    <citation type="submission" date="2014-01" db="EMBL/GenBank/DDBJ databases">
        <title>Actinotalea ferrariae CF5-4.</title>
        <authorList>
            <person name="Chen F."/>
            <person name="Li Y."/>
            <person name="Wang G."/>
        </authorList>
    </citation>
    <scope>NUCLEOTIDE SEQUENCE [LARGE SCALE GENOMIC DNA]</scope>
    <source>
        <strain evidence="10 11">CF5-4</strain>
    </source>
</reference>
<feature type="transmembrane region" description="Helical" evidence="9">
    <location>
        <begin position="117"/>
        <end position="137"/>
    </location>
</feature>
<feature type="transmembrane region" description="Helical" evidence="9">
    <location>
        <begin position="259"/>
        <end position="290"/>
    </location>
</feature>
<dbReference type="Proteomes" id="UP000019753">
    <property type="component" value="Unassembled WGS sequence"/>
</dbReference>
<keyword evidence="11" id="KW-1185">Reference proteome</keyword>
<keyword evidence="5 9" id="KW-0812">Transmembrane</keyword>
<evidence type="ECO:0000256" key="7">
    <source>
        <dbReference type="ARBA" id="ARBA00023136"/>
    </source>
</evidence>
<evidence type="ECO:0000256" key="9">
    <source>
        <dbReference type="SAM" id="Phobius"/>
    </source>
</evidence>
<evidence type="ECO:0000256" key="3">
    <source>
        <dbReference type="ARBA" id="ARBA00022448"/>
    </source>
</evidence>
<protein>
    <submittedName>
        <fullName evidence="10">ABC transporter permease</fullName>
    </submittedName>
</protein>
<comment type="caution">
    <text evidence="10">The sequence shown here is derived from an EMBL/GenBank/DDBJ whole genome shotgun (WGS) entry which is preliminary data.</text>
</comment>
<evidence type="ECO:0000256" key="1">
    <source>
        <dbReference type="ARBA" id="ARBA00004651"/>
    </source>
</evidence>
<evidence type="ECO:0000313" key="11">
    <source>
        <dbReference type="Proteomes" id="UP000019753"/>
    </source>
</evidence>
<comment type="subcellular location">
    <subcellularLocation>
        <location evidence="1">Cell membrane</location>
        <topology evidence="1">Multi-pass membrane protein</topology>
    </subcellularLocation>
</comment>
<feature type="transmembrane region" description="Helical" evidence="9">
    <location>
        <begin position="86"/>
        <end position="105"/>
    </location>
</feature>
<keyword evidence="7 9" id="KW-0472">Membrane</keyword>
<feature type="compositionally biased region" description="Low complexity" evidence="8">
    <location>
        <begin position="1"/>
        <end position="13"/>
    </location>
</feature>
<evidence type="ECO:0000313" key="10">
    <source>
        <dbReference type="EMBL" id="EYR62148.1"/>
    </source>
</evidence>
<name>A0A021VM38_9CELL</name>
<evidence type="ECO:0000256" key="2">
    <source>
        <dbReference type="ARBA" id="ARBA00007935"/>
    </source>
</evidence>
<evidence type="ECO:0000256" key="6">
    <source>
        <dbReference type="ARBA" id="ARBA00022989"/>
    </source>
</evidence>
<dbReference type="InterPro" id="IPR037294">
    <property type="entry name" value="ABC_BtuC-like"/>
</dbReference>
<keyword evidence="6 9" id="KW-1133">Transmembrane helix</keyword>
<keyword evidence="3" id="KW-0813">Transport</keyword>
<feature type="transmembrane region" description="Helical" evidence="9">
    <location>
        <begin position="171"/>
        <end position="195"/>
    </location>
</feature>
<feature type="transmembrane region" description="Helical" evidence="9">
    <location>
        <begin position="215"/>
        <end position="233"/>
    </location>
</feature>
<dbReference type="PANTHER" id="PTHR30472">
    <property type="entry name" value="FERRIC ENTEROBACTIN TRANSPORT SYSTEM PERMEASE PROTEIN"/>
    <property type="match status" value="1"/>
</dbReference>
<evidence type="ECO:0000256" key="4">
    <source>
        <dbReference type="ARBA" id="ARBA00022475"/>
    </source>
</evidence>
<dbReference type="EMBL" id="AXCW01000317">
    <property type="protein sequence ID" value="EYR62148.1"/>
    <property type="molecule type" value="Genomic_DNA"/>
</dbReference>
<accession>A0A021VM38</accession>
<organism evidence="10 11">
    <name type="scientific">Actinotalea ferrariae CF5-4</name>
    <dbReference type="NCBI Taxonomy" id="948458"/>
    <lineage>
        <taxon>Bacteria</taxon>
        <taxon>Bacillati</taxon>
        <taxon>Actinomycetota</taxon>
        <taxon>Actinomycetes</taxon>
        <taxon>Micrococcales</taxon>
        <taxon>Cellulomonadaceae</taxon>
        <taxon>Actinotalea</taxon>
    </lineage>
</organism>
<dbReference type="Pfam" id="PF01032">
    <property type="entry name" value="FecCD"/>
    <property type="match status" value="1"/>
</dbReference>
<dbReference type="InterPro" id="IPR000522">
    <property type="entry name" value="ABC_transptr_permease_BtuC"/>
</dbReference>